<dbReference type="GO" id="GO:0006744">
    <property type="term" value="P:ubiquinone biosynthetic process"/>
    <property type="evidence" value="ECO:0007669"/>
    <property type="project" value="UniProtKB-UniRule"/>
</dbReference>
<sequence>MPSSLFPSFLKPLAAHALELALNRLLTLDPDTSQALRTLDGQCIALSLKTPAVELQIRVDGKCLRVGPVDAAYEMDLKVHGTLAGFLGQLPWLAQVCRAGGAQTGRLRVAGDAELAQRLQQLARRFDPDWQQPFIVVFGELLGVQVAGVLRMTLRQLQRSAVDLSQSAAEFITEESSNVVPRAELEAFYEDVDVLRDDVERLAARLMKLCSEMAA</sequence>
<feature type="domain" description="SCP2" evidence="3">
    <location>
        <begin position="22"/>
        <end position="123"/>
    </location>
</feature>
<dbReference type="EMBL" id="CP006696">
    <property type="protein sequence ID" value="AIC10105.1"/>
    <property type="molecule type" value="Genomic_DNA"/>
</dbReference>
<dbReference type="PATRIC" id="fig|155920.8.peg.1735"/>
<keyword evidence="1" id="KW-0831">Ubiquinone biosynthesis</keyword>
<organism evidence="4 5">
    <name type="scientific">Xylella fastidiosa subsp. sandyi Ann-1</name>
    <dbReference type="NCBI Taxonomy" id="155920"/>
    <lineage>
        <taxon>Bacteria</taxon>
        <taxon>Pseudomonadati</taxon>
        <taxon>Pseudomonadota</taxon>
        <taxon>Gammaproteobacteria</taxon>
        <taxon>Lysobacterales</taxon>
        <taxon>Lysobacteraceae</taxon>
        <taxon>Xylella</taxon>
    </lineage>
</organism>
<dbReference type="HAMAP" id="MF_02215">
    <property type="entry name" value="UbiJ"/>
    <property type="match status" value="1"/>
</dbReference>
<proteinExistence type="inferred from homology"/>
<reference evidence="4 5" key="1">
    <citation type="submission" date="2013-08" db="EMBL/GenBank/DDBJ databases">
        <authorList>
            <person name="Stouthamer R."/>
            <person name="Nunney L."/>
        </authorList>
    </citation>
    <scope>NUCLEOTIDE SEQUENCE [LARGE SCALE GENOMIC DNA]</scope>
    <source>
        <strain evidence="5">ann-1</strain>
    </source>
</reference>
<keyword evidence="1" id="KW-0963">Cytoplasm</keyword>
<dbReference type="UniPathway" id="UPA00232"/>
<evidence type="ECO:0000256" key="1">
    <source>
        <dbReference type="HAMAP-Rule" id="MF_02215"/>
    </source>
</evidence>
<evidence type="ECO:0000256" key="2">
    <source>
        <dbReference type="SAM" id="Coils"/>
    </source>
</evidence>
<protein>
    <recommendedName>
        <fullName evidence="1">Ubiquinone biosynthesis accessory factor UbiJ</fullName>
    </recommendedName>
</protein>
<evidence type="ECO:0000313" key="4">
    <source>
        <dbReference type="EMBL" id="AIC10105.1"/>
    </source>
</evidence>
<name>A0A060H464_XYLFS</name>
<dbReference type="KEGG" id="xfs:D934_07480"/>
<keyword evidence="2" id="KW-0175">Coiled coil</keyword>
<dbReference type="GO" id="GO:0005737">
    <property type="term" value="C:cytoplasm"/>
    <property type="evidence" value="ECO:0007669"/>
    <property type="project" value="UniProtKB-SubCell"/>
</dbReference>
<dbReference type="PANTHER" id="PTHR38693">
    <property type="entry name" value="UBIQUINONE BIOSYNTHESIS PROTEIN UBIJ"/>
    <property type="match status" value="1"/>
</dbReference>
<feature type="coiled-coil region" evidence="2">
    <location>
        <begin position="185"/>
        <end position="212"/>
    </location>
</feature>
<dbReference type="RefSeq" id="WP_020851401.1">
    <property type="nucleotide sequence ID" value="NZ_CP006696.1"/>
</dbReference>
<evidence type="ECO:0000313" key="5">
    <source>
        <dbReference type="Proteomes" id="UP000027215"/>
    </source>
</evidence>
<dbReference type="HOGENOM" id="CLU_100130_0_0_6"/>
<accession>A0A060H464</accession>
<dbReference type="InterPro" id="IPR038989">
    <property type="entry name" value="UbiJ"/>
</dbReference>
<comment type="function">
    <text evidence="1">Required for ubiquinone (coenzyme Q) biosynthesis. Binds hydrophobic ubiquinone biosynthetic intermediates via its SCP2 domain and is essential for the stability of the Ubi complex. May constitute a docking platform where Ubi enzymes assemble and access their SCP2-bound polyprenyl substrates.</text>
</comment>
<dbReference type="Pfam" id="PF02036">
    <property type="entry name" value="SCP2"/>
    <property type="match status" value="1"/>
</dbReference>
<comment type="subcellular location">
    <subcellularLocation>
        <location evidence="1">Cytoplasm</location>
    </subcellularLocation>
</comment>
<gene>
    <name evidence="1" type="primary">ubiJ</name>
    <name evidence="4" type="ORF">D934_07480</name>
</gene>
<dbReference type="InterPro" id="IPR003033">
    <property type="entry name" value="SCP2_sterol-bd_dom"/>
</dbReference>
<evidence type="ECO:0000259" key="3">
    <source>
        <dbReference type="Pfam" id="PF02036"/>
    </source>
</evidence>
<dbReference type="AlphaFoldDB" id="A0A060H464"/>
<dbReference type="PANTHER" id="PTHR38693:SF1">
    <property type="entry name" value="UBIQUINONE BIOSYNTHESIS ACCESSORY FACTOR UBIJ"/>
    <property type="match status" value="1"/>
</dbReference>
<dbReference type="Proteomes" id="UP000027215">
    <property type="component" value="Chromosome"/>
</dbReference>
<comment type="similarity">
    <text evidence="1">Belongs to the UbiJ family.</text>
</comment>
<comment type="pathway">
    <text evidence="1">Cofactor biosynthesis; ubiquinone biosynthesis.</text>
</comment>